<dbReference type="GeneID" id="9592322"/>
<organism evidence="2">
    <name type="scientific">Schizophyllum commune (strain H4-8 / FGSC 9210)</name>
    <name type="common">Split gill fungus</name>
    <dbReference type="NCBI Taxonomy" id="578458"/>
    <lineage>
        <taxon>Eukaryota</taxon>
        <taxon>Fungi</taxon>
        <taxon>Dikarya</taxon>
        <taxon>Basidiomycota</taxon>
        <taxon>Agaricomycotina</taxon>
        <taxon>Agaricomycetes</taxon>
        <taxon>Agaricomycetidae</taxon>
        <taxon>Agaricales</taxon>
        <taxon>Schizophyllaceae</taxon>
        <taxon>Schizophyllum</taxon>
    </lineage>
</organism>
<proteinExistence type="predicted"/>
<keyword evidence="2" id="KW-1185">Reference proteome</keyword>
<dbReference type="AlphaFoldDB" id="D8PYH7"/>
<dbReference type="InParanoid" id="D8PYH7"/>
<evidence type="ECO:0000313" key="2">
    <source>
        <dbReference type="Proteomes" id="UP000007431"/>
    </source>
</evidence>
<gene>
    <name evidence="1" type="ORF">SCHCODRAFT_106382</name>
</gene>
<evidence type="ECO:0000313" key="1">
    <source>
        <dbReference type="EMBL" id="EFI98693.1"/>
    </source>
</evidence>
<protein>
    <recommendedName>
        <fullName evidence="3">F-box domain-containing protein</fullName>
    </recommendedName>
</protein>
<accession>D8PYH7</accession>
<name>D8PYH7_SCHCM</name>
<dbReference type="Proteomes" id="UP000007431">
    <property type="component" value="Unassembled WGS sequence"/>
</dbReference>
<dbReference type="VEuPathDB" id="FungiDB:SCHCODRAFT_02492794"/>
<evidence type="ECO:0008006" key="3">
    <source>
        <dbReference type="Google" id="ProtNLM"/>
    </source>
</evidence>
<reference evidence="1 2" key="1">
    <citation type="journal article" date="2010" name="Nat. Biotechnol.">
        <title>Genome sequence of the model mushroom Schizophyllum commune.</title>
        <authorList>
            <person name="Ohm R.A."/>
            <person name="de Jong J.F."/>
            <person name="Lugones L.G."/>
            <person name="Aerts A."/>
            <person name="Kothe E."/>
            <person name="Stajich J.E."/>
            <person name="de Vries R.P."/>
            <person name="Record E."/>
            <person name="Levasseur A."/>
            <person name="Baker S.E."/>
            <person name="Bartholomew K.A."/>
            <person name="Coutinho P.M."/>
            <person name="Erdmann S."/>
            <person name="Fowler T.J."/>
            <person name="Gathman A.C."/>
            <person name="Lombard V."/>
            <person name="Henrissat B."/>
            <person name="Knabe N."/>
            <person name="Kuees U."/>
            <person name="Lilly W.W."/>
            <person name="Lindquist E."/>
            <person name="Lucas S."/>
            <person name="Magnuson J.K."/>
            <person name="Piumi F."/>
            <person name="Raudaskoski M."/>
            <person name="Salamov A."/>
            <person name="Schmutz J."/>
            <person name="Schwarze F.W.M.R."/>
            <person name="vanKuyk P.A."/>
            <person name="Horton J.S."/>
            <person name="Grigoriev I.V."/>
            <person name="Woesten H.A.B."/>
        </authorList>
    </citation>
    <scope>NUCLEOTIDE SEQUENCE [LARGE SCALE GENOMIC DNA]</scope>
    <source>
        <strain evidence="2">H4-8 / FGSC 9210</strain>
    </source>
</reference>
<dbReference type="HOGENOM" id="CLU_622812_0_0_1"/>
<feature type="non-terminal residue" evidence="1">
    <location>
        <position position="440"/>
    </location>
</feature>
<dbReference type="RefSeq" id="XP_003033596.1">
    <property type="nucleotide sequence ID" value="XM_003033550.1"/>
</dbReference>
<dbReference type="KEGG" id="scm:SCHCO_02492794"/>
<dbReference type="EMBL" id="GL377304">
    <property type="protein sequence ID" value="EFI98693.1"/>
    <property type="molecule type" value="Genomic_DNA"/>
</dbReference>
<sequence>MNNLPRELNSRILEEFATPGDDNDCKDKYGVAPMVLRSLSRVNWTWNTIVRDTKTLWTHIEPRIEKDTLPEDIASHMMHQFAAYDTLSAGLPLHVRFDHEHILILHTYLQKLSHRWDSVHVIEGYDPVWRQKRDAYFSERAMTLFPCTSPTLATPAQAFSFMAAFIPDCKHLTVTLRGERALRATRAEYTRLYLPMPPTLTSLHLHGPGLLEWPSPEVMLETCAATLEHLQLGIAGRWTPRSITLPKLRILHLHESNTFDPVNLRMPVVEVIWLDRAHGASASNSAEWLRRGLADGRISPQFLRHLKLCNIRIECQRDFAEIVAHTVNVKRVTLIYEWDDPDRQVSPWCDRFVNGLADTTLGVRLPELETLVVVRRSKFLTGGSTRTALCKLLGGTNRPRHLALLITNVNLYPGAEGWCRDIDRPLQLKEGRVTTEARPY</sequence>